<reference evidence="2 3" key="1">
    <citation type="submission" date="2019-06" db="EMBL/GenBank/DDBJ databases">
        <title>Sequencing the genomes of 1000 actinobacteria strains.</title>
        <authorList>
            <person name="Klenk H.-P."/>
        </authorList>
    </citation>
    <scope>NUCLEOTIDE SEQUENCE [LARGE SCALE GENOMIC DNA]</scope>
    <source>
        <strain evidence="2 3">DSM 20427</strain>
    </source>
</reference>
<keyword evidence="3" id="KW-1185">Reference proteome</keyword>
<feature type="region of interest" description="Disordered" evidence="1">
    <location>
        <begin position="1"/>
        <end position="22"/>
    </location>
</feature>
<dbReference type="AlphaFoldDB" id="A0A4Y3UKR4"/>
<evidence type="ECO:0000313" key="3">
    <source>
        <dbReference type="Proteomes" id="UP000319804"/>
    </source>
</evidence>
<name>A0A4Y3UKR4_9MICO</name>
<evidence type="ECO:0000313" key="2">
    <source>
        <dbReference type="EMBL" id="TQM90011.1"/>
    </source>
</evidence>
<organism evidence="2 3">
    <name type="scientific">Microbacterium lacticum</name>
    <dbReference type="NCBI Taxonomy" id="33885"/>
    <lineage>
        <taxon>Bacteria</taxon>
        <taxon>Bacillati</taxon>
        <taxon>Actinomycetota</taxon>
        <taxon>Actinomycetes</taxon>
        <taxon>Micrococcales</taxon>
        <taxon>Microbacteriaceae</taxon>
        <taxon>Microbacterium</taxon>
    </lineage>
</organism>
<accession>A0A4Y3UKR4</accession>
<feature type="compositionally biased region" description="Acidic residues" evidence="1">
    <location>
        <begin position="1"/>
        <end position="10"/>
    </location>
</feature>
<gene>
    <name evidence="2" type="ORF">FHX68_3088</name>
</gene>
<feature type="compositionally biased region" description="Basic and acidic residues" evidence="1">
    <location>
        <begin position="11"/>
        <end position="22"/>
    </location>
</feature>
<dbReference type="EMBL" id="VFPS01000009">
    <property type="protein sequence ID" value="TQM90011.1"/>
    <property type="molecule type" value="Genomic_DNA"/>
</dbReference>
<proteinExistence type="predicted"/>
<dbReference type="Proteomes" id="UP000319804">
    <property type="component" value="Unassembled WGS sequence"/>
</dbReference>
<dbReference type="RefSeq" id="WP_141380158.1">
    <property type="nucleotide sequence ID" value="NZ_BJNA01000016.1"/>
</dbReference>
<protein>
    <submittedName>
        <fullName evidence="2">Uncharacterized protein</fullName>
    </submittedName>
</protein>
<evidence type="ECO:0000256" key="1">
    <source>
        <dbReference type="SAM" id="MobiDB-lite"/>
    </source>
</evidence>
<comment type="caution">
    <text evidence="2">The sequence shown here is derived from an EMBL/GenBank/DDBJ whole genome shotgun (WGS) entry which is preliminary data.</text>
</comment>
<dbReference type="OrthoDB" id="5082764at2"/>
<sequence>MSEETQDEPALDQHETTEQERLDGVIAQLRADVAGEDAAVVETAVRRRLDDTGIAAEEELIARLVAELAG</sequence>